<evidence type="ECO:0000256" key="2">
    <source>
        <dbReference type="SAM" id="MobiDB-lite"/>
    </source>
</evidence>
<dbReference type="GO" id="GO:0003676">
    <property type="term" value="F:nucleic acid binding"/>
    <property type="evidence" value="ECO:0007669"/>
    <property type="project" value="InterPro"/>
</dbReference>
<dbReference type="InterPro" id="IPR001584">
    <property type="entry name" value="Integrase_cat-core"/>
</dbReference>
<dbReference type="PANTHER" id="PTHR42648">
    <property type="entry name" value="TRANSPOSASE, PUTATIVE-RELATED"/>
    <property type="match status" value="1"/>
</dbReference>
<protein>
    <recommendedName>
        <fullName evidence="3">Integrase catalytic domain-containing protein</fullName>
    </recommendedName>
</protein>
<organism evidence="4 5">
    <name type="scientific">Paspalum notatum var. saurae</name>
    <dbReference type="NCBI Taxonomy" id="547442"/>
    <lineage>
        <taxon>Eukaryota</taxon>
        <taxon>Viridiplantae</taxon>
        <taxon>Streptophyta</taxon>
        <taxon>Embryophyta</taxon>
        <taxon>Tracheophyta</taxon>
        <taxon>Spermatophyta</taxon>
        <taxon>Magnoliopsida</taxon>
        <taxon>Liliopsida</taxon>
        <taxon>Poales</taxon>
        <taxon>Poaceae</taxon>
        <taxon>PACMAD clade</taxon>
        <taxon>Panicoideae</taxon>
        <taxon>Andropogonodae</taxon>
        <taxon>Paspaleae</taxon>
        <taxon>Paspalinae</taxon>
        <taxon>Paspalum</taxon>
    </lineage>
</organism>
<evidence type="ECO:0000256" key="1">
    <source>
        <dbReference type="ARBA" id="ARBA00022670"/>
    </source>
</evidence>
<dbReference type="Pfam" id="PF00665">
    <property type="entry name" value="rve"/>
    <property type="match status" value="1"/>
</dbReference>
<feature type="domain" description="Integrase catalytic" evidence="3">
    <location>
        <begin position="248"/>
        <end position="414"/>
    </location>
</feature>
<evidence type="ECO:0000259" key="3">
    <source>
        <dbReference type="PROSITE" id="PS50994"/>
    </source>
</evidence>
<dbReference type="Gene3D" id="3.30.420.10">
    <property type="entry name" value="Ribonuclease H-like superfamily/Ribonuclease H"/>
    <property type="match status" value="1"/>
</dbReference>
<dbReference type="InterPro" id="IPR012337">
    <property type="entry name" value="RNaseH-like_sf"/>
</dbReference>
<dbReference type="GO" id="GO:0006508">
    <property type="term" value="P:proteolysis"/>
    <property type="evidence" value="ECO:0007669"/>
    <property type="project" value="UniProtKB-KW"/>
</dbReference>
<gene>
    <name evidence="4" type="ORF">U9M48_000473</name>
</gene>
<reference evidence="4 5" key="1">
    <citation type="submission" date="2024-02" db="EMBL/GenBank/DDBJ databases">
        <title>High-quality chromosome-scale genome assembly of Pensacola bahiagrass (Paspalum notatum Flugge var. saurae).</title>
        <authorList>
            <person name="Vega J.M."/>
            <person name="Podio M."/>
            <person name="Orjuela J."/>
            <person name="Siena L.A."/>
            <person name="Pessino S.C."/>
            <person name="Combes M.C."/>
            <person name="Mariac C."/>
            <person name="Albertini E."/>
            <person name="Pupilli F."/>
            <person name="Ortiz J.P.A."/>
            <person name="Leblanc O."/>
        </authorList>
    </citation>
    <scope>NUCLEOTIDE SEQUENCE [LARGE SCALE GENOMIC DNA]</scope>
    <source>
        <strain evidence="4">R1</strain>
        <tissue evidence="4">Leaf</tissue>
    </source>
</reference>
<evidence type="ECO:0000313" key="4">
    <source>
        <dbReference type="EMBL" id="WVZ49092.1"/>
    </source>
</evidence>
<dbReference type="SUPFAM" id="SSF53098">
    <property type="entry name" value="Ribonuclease H-like"/>
    <property type="match status" value="1"/>
</dbReference>
<dbReference type="Pfam" id="PF22936">
    <property type="entry name" value="Pol_BBD"/>
    <property type="match status" value="1"/>
</dbReference>
<feature type="region of interest" description="Disordered" evidence="2">
    <location>
        <begin position="1"/>
        <end position="25"/>
    </location>
</feature>
<sequence>MESPPQEAVAATAGGGPWERVGLGAPVGAPQAEVAASAVTSSPTVRDVVHLVEEKVFATLGDEADKDPRRWVLDTGASNHTTGSRAAFASIDAGTVRFGDGSVVQIEGRGTILYECKNGEHRALPSVYFIPRLTANIISIGQLDECGHPVHIDQGVMRICEEDGHLLAKVVRGPTRLYMLELCIARPVCLAAHDGEDAWRWHARFGHINFAALRKIGKEELVRGLPVCEACLAGKHRRALFPSRALRRATRPLELLHRDLCGPISPPTPSGNRYFLLLIDDYSRFMWLVLLPTKDGASAAIKHIQAAAERKSGEKLGALRTDRGGEFTAVDLNDYCAELGVGRELTTPYSPQQNGVVERRNRSVVGTARCMLKAMELPGVFWAEAVTTAIYLLNWSTSKSTGGKTPYELWSGAPPAVHHLRTFGVTTPNLKKLDDRSKPMIFV</sequence>
<proteinExistence type="predicted"/>
<keyword evidence="1" id="KW-0645">Protease</keyword>
<dbReference type="Proteomes" id="UP001341281">
    <property type="component" value="Chromosome 01"/>
</dbReference>
<dbReference type="GO" id="GO:0008233">
    <property type="term" value="F:peptidase activity"/>
    <property type="evidence" value="ECO:0007669"/>
    <property type="project" value="UniProtKB-KW"/>
</dbReference>
<dbReference type="GO" id="GO:0015074">
    <property type="term" value="P:DNA integration"/>
    <property type="evidence" value="ECO:0007669"/>
    <property type="project" value="InterPro"/>
</dbReference>
<dbReference type="InterPro" id="IPR054722">
    <property type="entry name" value="PolX-like_BBD"/>
</dbReference>
<feature type="non-terminal residue" evidence="4">
    <location>
        <position position="443"/>
    </location>
</feature>
<dbReference type="PANTHER" id="PTHR42648:SF25">
    <property type="entry name" value="RNA-DIRECTED DNA POLYMERASE"/>
    <property type="match status" value="1"/>
</dbReference>
<dbReference type="InterPro" id="IPR036397">
    <property type="entry name" value="RNaseH_sf"/>
</dbReference>
<keyword evidence="1" id="KW-0378">Hydrolase</keyword>
<keyword evidence="5" id="KW-1185">Reference proteome</keyword>
<dbReference type="Pfam" id="PF13976">
    <property type="entry name" value="gag_pre-integrs"/>
    <property type="match status" value="1"/>
</dbReference>
<dbReference type="PROSITE" id="PS50994">
    <property type="entry name" value="INTEGRASE"/>
    <property type="match status" value="1"/>
</dbReference>
<dbReference type="InterPro" id="IPR025724">
    <property type="entry name" value="GAG-pre-integrase_dom"/>
</dbReference>
<evidence type="ECO:0000313" key="5">
    <source>
        <dbReference type="Proteomes" id="UP001341281"/>
    </source>
</evidence>
<dbReference type="EMBL" id="CP144745">
    <property type="protein sequence ID" value="WVZ49092.1"/>
    <property type="molecule type" value="Genomic_DNA"/>
</dbReference>
<name>A0AAQ3PF91_PASNO</name>
<dbReference type="AlphaFoldDB" id="A0AAQ3PF91"/>
<accession>A0AAQ3PF91</accession>
<dbReference type="InterPro" id="IPR039537">
    <property type="entry name" value="Retrotran_Ty1/copia-like"/>
</dbReference>